<gene>
    <name evidence="1" type="ORF">KC19_1G123800</name>
</gene>
<dbReference type="EMBL" id="CM026421">
    <property type="protein sequence ID" value="KAG0590754.1"/>
    <property type="molecule type" value="Genomic_DNA"/>
</dbReference>
<sequence>MLEYLQTTLRESPKLGVSLITNLAGSSCGSCETANRYFSQN</sequence>
<comment type="caution">
    <text evidence="1">The sequence shown here is derived from an EMBL/GenBank/DDBJ whole genome shotgun (WGS) entry which is preliminary data.</text>
</comment>
<dbReference type="Proteomes" id="UP000822688">
    <property type="component" value="Chromosome 1"/>
</dbReference>
<accession>A0A8T0J493</accession>
<reference evidence="1" key="1">
    <citation type="submission" date="2020-06" db="EMBL/GenBank/DDBJ databases">
        <title>WGS assembly of Ceratodon purpureus strain R40.</title>
        <authorList>
            <person name="Carey S.B."/>
            <person name="Jenkins J."/>
            <person name="Shu S."/>
            <person name="Lovell J.T."/>
            <person name="Sreedasyam A."/>
            <person name="Maumus F."/>
            <person name="Tiley G.P."/>
            <person name="Fernandez-Pozo N."/>
            <person name="Barry K."/>
            <person name="Chen C."/>
            <person name="Wang M."/>
            <person name="Lipzen A."/>
            <person name="Daum C."/>
            <person name="Saski C.A."/>
            <person name="Payton A.C."/>
            <person name="Mcbreen J.C."/>
            <person name="Conrad R.E."/>
            <person name="Kollar L.M."/>
            <person name="Olsson S."/>
            <person name="Huttunen S."/>
            <person name="Landis J.B."/>
            <person name="Wickett N.J."/>
            <person name="Johnson M.G."/>
            <person name="Rensing S.A."/>
            <person name="Grimwood J."/>
            <person name="Schmutz J."/>
            <person name="Mcdaniel S.F."/>
        </authorList>
    </citation>
    <scope>NUCLEOTIDE SEQUENCE</scope>
    <source>
        <strain evidence="1">R40</strain>
    </source>
</reference>
<proteinExistence type="predicted"/>
<dbReference type="AlphaFoldDB" id="A0A8T0J493"/>
<evidence type="ECO:0000313" key="1">
    <source>
        <dbReference type="EMBL" id="KAG0590754.1"/>
    </source>
</evidence>
<name>A0A8T0J493_CERPU</name>
<protein>
    <submittedName>
        <fullName evidence="1">Uncharacterized protein</fullName>
    </submittedName>
</protein>
<evidence type="ECO:0000313" key="2">
    <source>
        <dbReference type="Proteomes" id="UP000822688"/>
    </source>
</evidence>
<organism evidence="1 2">
    <name type="scientific">Ceratodon purpureus</name>
    <name type="common">Fire moss</name>
    <name type="synonym">Dicranum purpureum</name>
    <dbReference type="NCBI Taxonomy" id="3225"/>
    <lineage>
        <taxon>Eukaryota</taxon>
        <taxon>Viridiplantae</taxon>
        <taxon>Streptophyta</taxon>
        <taxon>Embryophyta</taxon>
        <taxon>Bryophyta</taxon>
        <taxon>Bryophytina</taxon>
        <taxon>Bryopsida</taxon>
        <taxon>Dicranidae</taxon>
        <taxon>Pseudoditrichales</taxon>
        <taxon>Ditrichaceae</taxon>
        <taxon>Ceratodon</taxon>
    </lineage>
</organism>
<keyword evidence="2" id="KW-1185">Reference proteome</keyword>